<evidence type="ECO:0000313" key="3">
    <source>
        <dbReference type="Proteomes" id="UP000324222"/>
    </source>
</evidence>
<accession>A0A5B7KII9</accession>
<organism evidence="2 3">
    <name type="scientific">Portunus trituberculatus</name>
    <name type="common">Swimming crab</name>
    <name type="synonym">Neptunus trituberculatus</name>
    <dbReference type="NCBI Taxonomy" id="210409"/>
    <lineage>
        <taxon>Eukaryota</taxon>
        <taxon>Metazoa</taxon>
        <taxon>Ecdysozoa</taxon>
        <taxon>Arthropoda</taxon>
        <taxon>Crustacea</taxon>
        <taxon>Multicrustacea</taxon>
        <taxon>Malacostraca</taxon>
        <taxon>Eumalacostraca</taxon>
        <taxon>Eucarida</taxon>
        <taxon>Decapoda</taxon>
        <taxon>Pleocyemata</taxon>
        <taxon>Brachyura</taxon>
        <taxon>Eubrachyura</taxon>
        <taxon>Portunoidea</taxon>
        <taxon>Portunidae</taxon>
        <taxon>Portuninae</taxon>
        <taxon>Portunus</taxon>
    </lineage>
</organism>
<comment type="caution">
    <text evidence="2">The sequence shown here is derived from an EMBL/GenBank/DDBJ whole genome shotgun (WGS) entry which is preliminary data.</text>
</comment>
<evidence type="ECO:0000313" key="2">
    <source>
        <dbReference type="EMBL" id="MPD05108.1"/>
    </source>
</evidence>
<dbReference type="Proteomes" id="UP000324222">
    <property type="component" value="Unassembled WGS sequence"/>
</dbReference>
<proteinExistence type="predicted"/>
<sequence length="70" mass="7370">MGKIKQQGRLSSRLAQPCVCACGGDARPIPSTPLPRPRPTLPPELAVADTASPARSGGMEKWTEGKGTER</sequence>
<gene>
    <name evidence="2" type="ORF">E2C01_100835</name>
</gene>
<feature type="region of interest" description="Disordered" evidence="1">
    <location>
        <begin position="25"/>
        <end position="70"/>
    </location>
</feature>
<keyword evidence="3" id="KW-1185">Reference proteome</keyword>
<dbReference type="EMBL" id="VSRR010144463">
    <property type="protein sequence ID" value="MPD05108.1"/>
    <property type="molecule type" value="Genomic_DNA"/>
</dbReference>
<dbReference type="AlphaFoldDB" id="A0A5B7KII9"/>
<feature type="compositionally biased region" description="Basic and acidic residues" evidence="1">
    <location>
        <begin position="61"/>
        <end position="70"/>
    </location>
</feature>
<protein>
    <submittedName>
        <fullName evidence="2">Uncharacterized protein</fullName>
    </submittedName>
</protein>
<name>A0A5B7KII9_PORTR</name>
<evidence type="ECO:0000256" key="1">
    <source>
        <dbReference type="SAM" id="MobiDB-lite"/>
    </source>
</evidence>
<feature type="compositionally biased region" description="Pro residues" evidence="1">
    <location>
        <begin position="30"/>
        <end position="42"/>
    </location>
</feature>
<reference evidence="2 3" key="1">
    <citation type="submission" date="2019-05" db="EMBL/GenBank/DDBJ databases">
        <title>Another draft genome of Portunus trituberculatus and its Hox gene families provides insights of decapod evolution.</title>
        <authorList>
            <person name="Jeong J.-H."/>
            <person name="Song I."/>
            <person name="Kim S."/>
            <person name="Choi T."/>
            <person name="Kim D."/>
            <person name="Ryu S."/>
            <person name="Kim W."/>
        </authorList>
    </citation>
    <scope>NUCLEOTIDE SEQUENCE [LARGE SCALE GENOMIC DNA]</scope>
    <source>
        <tissue evidence="2">Muscle</tissue>
    </source>
</reference>